<dbReference type="STRING" id="1844.UG56_018925"/>
<dbReference type="SUPFAM" id="SSF53822">
    <property type="entry name" value="Periplasmic binding protein-like I"/>
    <property type="match status" value="1"/>
</dbReference>
<evidence type="ECO:0000256" key="1">
    <source>
        <dbReference type="ARBA" id="ARBA00010062"/>
    </source>
</evidence>
<organism evidence="5 6">
    <name type="scientific">Nocardioides luteus</name>
    <dbReference type="NCBI Taxonomy" id="1844"/>
    <lineage>
        <taxon>Bacteria</taxon>
        <taxon>Bacillati</taxon>
        <taxon>Actinomycetota</taxon>
        <taxon>Actinomycetes</taxon>
        <taxon>Propionibacteriales</taxon>
        <taxon>Nocardioidaceae</taxon>
        <taxon>Nocardioides</taxon>
    </lineage>
</organism>
<evidence type="ECO:0000313" key="5">
    <source>
        <dbReference type="EMBL" id="OIJ25143.1"/>
    </source>
</evidence>
<comment type="caution">
    <text evidence="5">The sequence shown here is derived from an EMBL/GenBank/DDBJ whole genome shotgun (WGS) entry which is preliminary data.</text>
</comment>
<gene>
    <name evidence="5" type="ORF">UG56_018925</name>
</gene>
<protein>
    <recommendedName>
        <fullName evidence="4">Leucine-binding protein domain-containing protein</fullName>
    </recommendedName>
</protein>
<evidence type="ECO:0000256" key="3">
    <source>
        <dbReference type="SAM" id="SignalP"/>
    </source>
</evidence>
<dbReference type="Gene3D" id="3.40.50.2300">
    <property type="match status" value="2"/>
</dbReference>
<dbReference type="PANTHER" id="PTHR30483:SF6">
    <property type="entry name" value="PERIPLASMIC BINDING PROTEIN OF ABC TRANSPORTER FOR NATURAL AMINO ACIDS"/>
    <property type="match status" value="1"/>
</dbReference>
<feature type="signal peptide" evidence="3">
    <location>
        <begin position="1"/>
        <end position="26"/>
    </location>
</feature>
<dbReference type="AlphaFoldDB" id="A0A1J4N2G3"/>
<feature type="chain" id="PRO_5009630469" description="Leucine-binding protein domain-containing protein" evidence="3">
    <location>
        <begin position="27"/>
        <end position="388"/>
    </location>
</feature>
<evidence type="ECO:0000259" key="4">
    <source>
        <dbReference type="Pfam" id="PF13458"/>
    </source>
</evidence>
<sequence>MTGSPRRQLFVLATVSALGFGLAACATTSGSKVAIGLVVPASGAHEAIGTDMTRGFDLYLDQHGGKLGGRLVDVIEADEGERVKTGVAAVTRLIEDDEVQAVVGVVNPETALAAKQVANDSETPLIVTGAGADEFADGSDYLWRTSSINAELGGSLGKAIAHETRQGTAYVIASDDGAGHELSDSFMIAMEASGGGVAGQSYTPAGETEDWSDIFDEVEKSGADAIYAAYAGKEAEAFVQQYRDSVLARKVRLYGPGFLTEGDVLSSLGAAAAGVRTVLHYSDTMDSLTNKAFVKAYRKAYDATPTVYAVQAYDAAAALDKALDLSDDVSRTEIADSLGSVGTIVSPRGNWSFDPNHNPDQSYFLRVVRDTTDGPRNVMLRKIAATGS</sequence>
<accession>A0A1J4N2G3</accession>
<dbReference type="EMBL" id="JZDQ02000028">
    <property type="protein sequence ID" value="OIJ25143.1"/>
    <property type="molecule type" value="Genomic_DNA"/>
</dbReference>
<comment type="similarity">
    <text evidence="1">Belongs to the leucine-binding protein family.</text>
</comment>
<dbReference type="PROSITE" id="PS51257">
    <property type="entry name" value="PROKAR_LIPOPROTEIN"/>
    <property type="match status" value="1"/>
</dbReference>
<proteinExistence type="inferred from homology"/>
<feature type="domain" description="Leucine-binding protein" evidence="4">
    <location>
        <begin position="33"/>
        <end position="369"/>
    </location>
</feature>
<dbReference type="Pfam" id="PF13458">
    <property type="entry name" value="Peripla_BP_6"/>
    <property type="match status" value="1"/>
</dbReference>
<dbReference type="RefSeq" id="WP_052693976.1">
    <property type="nucleotide sequence ID" value="NZ_JZDQ02000028.1"/>
</dbReference>
<dbReference type="PANTHER" id="PTHR30483">
    <property type="entry name" value="LEUCINE-SPECIFIC-BINDING PROTEIN"/>
    <property type="match status" value="1"/>
</dbReference>
<evidence type="ECO:0000256" key="2">
    <source>
        <dbReference type="ARBA" id="ARBA00022729"/>
    </source>
</evidence>
<dbReference type="InterPro" id="IPR028082">
    <property type="entry name" value="Peripla_BP_I"/>
</dbReference>
<dbReference type="InterPro" id="IPR028081">
    <property type="entry name" value="Leu-bd"/>
</dbReference>
<evidence type="ECO:0000313" key="6">
    <source>
        <dbReference type="Proteomes" id="UP000033772"/>
    </source>
</evidence>
<dbReference type="InterPro" id="IPR051010">
    <property type="entry name" value="BCAA_transport"/>
</dbReference>
<reference evidence="5" key="1">
    <citation type="submission" date="2016-10" db="EMBL/GenBank/DDBJ databases">
        <title>Draft Genome Sequence of Nocardioides luteus Strain BAFB, an Alkane-Degrading Bacterium Isolated from JP-7 Polluted Soil.</title>
        <authorList>
            <person name="Brown L."/>
            <person name="Ruiz O.N."/>
            <person name="Gunasekera T."/>
        </authorList>
    </citation>
    <scope>NUCLEOTIDE SEQUENCE [LARGE SCALE GENOMIC DNA]</scope>
    <source>
        <strain evidence="5">BAFB</strain>
    </source>
</reference>
<keyword evidence="6" id="KW-1185">Reference proteome</keyword>
<keyword evidence="2 3" id="KW-0732">Signal</keyword>
<dbReference type="Proteomes" id="UP000033772">
    <property type="component" value="Unassembled WGS sequence"/>
</dbReference>
<name>A0A1J4N2G3_9ACTN</name>